<feature type="region of interest" description="Disordered" evidence="1">
    <location>
        <begin position="1"/>
        <end position="117"/>
    </location>
</feature>
<organism evidence="2 3">
    <name type="scientific">Allomyces macrogynus (strain ATCC 38327)</name>
    <name type="common">Allomyces javanicus var. macrogynus</name>
    <dbReference type="NCBI Taxonomy" id="578462"/>
    <lineage>
        <taxon>Eukaryota</taxon>
        <taxon>Fungi</taxon>
        <taxon>Fungi incertae sedis</taxon>
        <taxon>Blastocladiomycota</taxon>
        <taxon>Blastocladiomycetes</taxon>
        <taxon>Blastocladiales</taxon>
        <taxon>Blastocladiaceae</taxon>
        <taxon>Allomyces</taxon>
    </lineage>
</organism>
<dbReference type="Proteomes" id="UP000054350">
    <property type="component" value="Unassembled WGS sequence"/>
</dbReference>
<feature type="compositionally biased region" description="Polar residues" evidence="1">
    <location>
        <begin position="78"/>
        <end position="88"/>
    </location>
</feature>
<proteinExistence type="predicted"/>
<gene>
    <name evidence="2" type="ORF">AMAG_01183</name>
</gene>
<reference evidence="2 3" key="1">
    <citation type="submission" date="2009-11" db="EMBL/GenBank/DDBJ databases">
        <title>Annotation of Allomyces macrogynus ATCC 38327.</title>
        <authorList>
            <consortium name="The Broad Institute Genome Sequencing Platform"/>
            <person name="Russ C."/>
            <person name="Cuomo C."/>
            <person name="Burger G."/>
            <person name="Gray M.W."/>
            <person name="Holland P.W.H."/>
            <person name="King N."/>
            <person name="Lang F.B.F."/>
            <person name="Roger A.J."/>
            <person name="Ruiz-Trillo I."/>
            <person name="Young S.K."/>
            <person name="Zeng Q."/>
            <person name="Gargeya S."/>
            <person name="Fitzgerald M."/>
            <person name="Haas B."/>
            <person name="Abouelleil A."/>
            <person name="Alvarado L."/>
            <person name="Arachchi H.M."/>
            <person name="Berlin A."/>
            <person name="Chapman S.B."/>
            <person name="Gearin G."/>
            <person name="Goldberg J."/>
            <person name="Griggs A."/>
            <person name="Gujja S."/>
            <person name="Hansen M."/>
            <person name="Heiman D."/>
            <person name="Howarth C."/>
            <person name="Larimer J."/>
            <person name="Lui A."/>
            <person name="MacDonald P.J.P."/>
            <person name="McCowen C."/>
            <person name="Montmayeur A."/>
            <person name="Murphy C."/>
            <person name="Neiman D."/>
            <person name="Pearson M."/>
            <person name="Priest M."/>
            <person name="Roberts A."/>
            <person name="Saif S."/>
            <person name="Shea T."/>
            <person name="Sisk P."/>
            <person name="Stolte C."/>
            <person name="Sykes S."/>
            <person name="Wortman J."/>
            <person name="Nusbaum C."/>
            <person name="Birren B."/>
        </authorList>
    </citation>
    <scope>NUCLEOTIDE SEQUENCE [LARGE SCALE GENOMIC DNA]</scope>
    <source>
        <strain evidence="2 3">ATCC 38327</strain>
    </source>
</reference>
<sequence>MQQPPATPCHGAAAPVPTMPAYQRDDMPRPPRPSSPTSVPPGLDLPPSTTFREAYVPSAASAAPGIDNVPPPARVTPFSDSFRATSAADTARPSVSAPRLPPLDASEPPETPLTRSTTTTVTAFAAVPISGDRLAKYFEQYGCVTVEAISSAPGAAAGSTWTVTFESPNRAVAALCVPCSAWTVTFASPDAAVTTLAVPTFLLDRRVPVGLMPTKLFKSGWMAKPRSTLHQDSAADLSAPLFAPPTSAGPGFWGTVKSLLQ</sequence>
<dbReference type="EMBL" id="GG745329">
    <property type="protein sequence ID" value="KNE55271.1"/>
    <property type="molecule type" value="Genomic_DNA"/>
</dbReference>
<reference evidence="3" key="2">
    <citation type="submission" date="2009-11" db="EMBL/GenBank/DDBJ databases">
        <title>The Genome Sequence of Allomyces macrogynus strain ATCC 38327.</title>
        <authorList>
            <consortium name="The Broad Institute Genome Sequencing Platform"/>
            <person name="Russ C."/>
            <person name="Cuomo C."/>
            <person name="Shea T."/>
            <person name="Young S.K."/>
            <person name="Zeng Q."/>
            <person name="Koehrsen M."/>
            <person name="Haas B."/>
            <person name="Borodovsky M."/>
            <person name="Guigo R."/>
            <person name="Alvarado L."/>
            <person name="Berlin A."/>
            <person name="Borenstein D."/>
            <person name="Chen Z."/>
            <person name="Engels R."/>
            <person name="Freedman E."/>
            <person name="Gellesch M."/>
            <person name="Goldberg J."/>
            <person name="Griggs A."/>
            <person name="Gujja S."/>
            <person name="Heiman D."/>
            <person name="Hepburn T."/>
            <person name="Howarth C."/>
            <person name="Jen D."/>
            <person name="Larson L."/>
            <person name="Lewis B."/>
            <person name="Mehta T."/>
            <person name="Park D."/>
            <person name="Pearson M."/>
            <person name="Roberts A."/>
            <person name="Saif S."/>
            <person name="Shenoy N."/>
            <person name="Sisk P."/>
            <person name="Stolte C."/>
            <person name="Sykes S."/>
            <person name="Walk T."/>
            <person name="White J."/>
            <person name="Yandava C."/>
            <person name="Burger G."/>
            <person name="Gray M.W."/>
            <person name="Holland P.W.H."/>
            <person name="King N."/>
            <person name="Lang F.B.F."/>
            <person name="Roger A.J."/>
            <person name="Ruiz-Trillo I."/>
            <person name="Lander E."/>
            <person name="Nusbaum C."/>
        </authorList>
    </citation>
    <scope>NUCLEOTIDE SEQUENCE [LARGE SCALE GENOMIC DNA]</scope>
    <source>
        <strain evidence="3">ATCC 38327</strain>
    </source>
</reference>
<evidence type="ECO:0000313" key="3">
    <source>
        <dbReference type="Proteomes" id="UP000054350"/>
    </source>
</evidence>
<evidence type="ECO:0000313" key="2">
    <source>
        <dbReference type="EMBL" id="KNE55271.1"/>
    </source>
</evidence>
<keyword evidence="3" id="KW-1185">Reference proteome</keyword>
<evidence type="ECO:0000256" key="1">
    <source>
        <dbReference type="SAM" id="MobiDB-lite"/>
    </source>
</evidence>
<dbReference type="VEuPathDB" id="FungiDB:AMAG_01183"/>
<dbReference type="AlphaFoldDB" id="A0A0L0RYX3"/>
<evidence type="ECO:0008006" key="4">
    <source>
        <dbReference type="Google" id="ProtNLM"/>
    </source>
</evidence>
<name>A0A0L0RYX3_ALLM3</name>
<accession>A0A0L0RYX3</accession>
<protein>
    <recommendedName>
        <fullName evidence="4">RRM Nup35-type domain-containing protein</fullName>
    </recommendedName>
</protein>